<evidence type="ECO:0000256" key="4">
    <source>
        <dbReference type="ARBA" id="ARBA00023002"/>
    </source>
</evidence>
<dbReference type="VEuPathDB" id="FungiDB:ASPSYDRAFT_76403"/>
<dbReference type="Proteomes" id="UP000184356">
    <property type="component" value="Unassembled WGS sequence"/>
</dbReference>
<dbReference type="InterPro" id="IPR036188">
    <property type="entry name" value="FAD/NAD-bd_sf"/>
</dbReference>
<dbReference type="GO" id="GO:0071949">
    <property type="term" value="F:FAD binding"/>
    <property type="evidence" value="ECO:0007669"/>
    <property type="project" value="InterPro"/>
</dbReference>
<keyword evidence="5" id="KW-0503">Monooxygenase</keyword>
<dbReference type="Pfam" id="PF01494">
    <property type="entry name" value="FAD_binding_3"/>
    <property type="match status" value="1"/>
</dbReference>
<dbReference type="PANTHER" id="PTHR47178:SF1">
    <property type="entry name" value="FAD-BINDING DOMAIN-CONTAINING PROTEIN-RELATED"/>
    <property type="match status" value="1"/>
</dbReference>
<evidence type="ECO:0000256" key="1">
    <source>
        <dbReference type="ARBA" id="ARBA00001974"/>
    </source>
</evidence>
<keyword evidence="3" id="KW-0274">FAD</keyword>
<proteinExistence type="predicted"/>
<dbReference type="OrthoDB" id="47494at2759"/>
<sequence length="414" mass="46142">MPGEPILIVGAGIVGLTLGQALKKKGIPFEIYERDPTPDARGQGWAITLHWALEYLRQIVPDETLARIQAVQVDPDVARHDNGTFLFINLATGEPRFKIPPSARWRVSREGMRRALLAGIEDHVHWGKRVVGVDTSSTPPDRVRLVFDSENENSDSDGEGRVTGKMVIGVEGSRSIVRRVLRPDAYSNEQLPIRFTGVAVDLTPAEVQPLRSMDPLLFQGCEPESGTFFWFSMLETPLGNGTAGTGAERFRAQVCMSWPVRSEGDEVASTDEGRLANMKRRADRFTPFLRKVVQDIPQGTPVTEITLADWECLDWDNRDGRVTLAGDAAHAMTMYRGEAANHGLLDAFNLVQAIGRIYSGQATAKQALDEYEVEMRKRTRRAVRLSRQACHDAHTWERLNKESAILTKRSIEGE</sequence>
<evidence type="ECO:0000256" key="3">
    <source>
        <dbReference type="ARBA" id="ARBA00022827"/>
    </source>
</evidence>
<dbReference type="PANTHER" id="PTHR47178">
    <property type="entry name" value="MONOOXYGENASE, FAD-BINDING"/>
    <property type="match status" value="1"/>
</dbReference>
<protein>
    <recommendedName>
        <fullName evidence="6">FAD-binding domain-containing protein</fullName>
    </recommendedName>
</protein>
<dbReference type="RefSeq" id="XP_040706405.1">
    <property type="nucleotide sequence ID" value="XM_040850851.1"/>
</dbReference>
<gene>
    <name evidence="7" type="ORF">ASPSYDRAFT_76403</name>
</gene>
<name>A0A1L9TT39_9EURO</name>
<feature type="domain" description="FAD-binding" evidence="6">
    <location>
        <begin position="6"/>
        <end position="385"/>
    </location>
</feature>
<evidence type="ECO:0000259" key="6">
    <source>
        <dbReference type="Pfam" id="PF01494"/>
    </source>
</evidence>
<dbReference type="STRING" id="1036612.A0A1L9TT39"/>
<keyword evidence="4" id="KW-0560">Oxidoreductase</keyword>
<dbReference type="GO" id="GO:0004497">
    <property type="term" value="F:monooxygenase activity"/>
    <property type="evidence" value="ECO:0007669"/>
    <property type="project" value="UniProtKB-KW"/>
</dbReference>
<dbReference type="PRINTS" id="PR00420">
    <property type="entry name" value="RNGMNOXGNASE"/>
</dbReference>
<dbReference type="InterPro" id="IPR002938">
    <property type="entry name" value="FAD-bd"/>
</dbReference>
<keyword evidence="8" id="KW-1185">Reference proteome</keyword>
<accession>A0A1L9TT39</accession>
<dbReference type="Gene3D" id="3.50.50.60">
    <property type="entry name" value="FAD/NAD(P)-binding domain"/>
    <property type="match status" value="1"/>
</dbReference>
<reference evidence="8" key="1">
    <citation type="journal article" date="2017" name="Genome Biol.">
        <title>Comparative genomics reveals high biological diversity and specific adaptations in the industrially and medically important fungal genus Aspergillus.</title>
        <authorList>
            <person name="de Vries R.P."/>
            <person name="Riley R."/>
            <person name="Wiebenga A."/>
            <person name="Aguilar-Osorio G."/>
            <person name="Amillis S."/>
            <person name="Uchima C.A."/>
            <person name="Anderluh G."/>
            <person name="Asadollahi M."/>
            <person name="Askin M."/>
            <person name="Barry K."/>
            <person name="Battaglia E."/>
            <person name="Bayram O."/>
            <person name="Benocci T."/>
            <person name="Braus-Stromeyer S.A."/>
            <person name="Caldana C."/>
            <person name="Canovas D."/>
            <person name="Cerqueira G.C."/>
            <person name="Chen F."/>
            <person name="Chen W."/>
            <person name="Choi C."/>
            <person name="Clum A."/>
            <person name="Dos Santos R.A."/>
            <person name="Damasio A.R."/>
            <person name="Diallinas G."/>
            <person name="Emri T."/>
            <person name="Fekete E."/>
            <person name="Flipphi M."/>
            <person name="Freyberg S."/>
            <person name="Gallo A."/>
            <person name="Gournas C."/>
            <person name="Habgood R."/>
            <person name="Hainaut M."/>
            <person name="Harispe M.L."/>
            <person name="Henrissat B."/>
            <person name="Hilden K.S."/>
            <person name="Hope R."/>
            <person name="Hossain A."/>
            <person name="Karabika E."/>
            <person name="Karaffa L."/>
            <person name="Karanyi Z."/>
            <person name="Krasevec N."/>
            <person name="Kuo A."/>
            <person name="Kusch H."/>
            <person name="LaButti K."/>
            <person name="Lagendijk E.L."/>
            <person name="Lapidus A."/>
            <person name="Levasseur A."/>
            <person name="Lindquist E."/>
            <person name="Lipzen A."/>
            <person name="Logrieco A.F."/>
            <person name="MacCabe A."/>
            <person name="Maekelae M.R."/>
            <person name="Malavazi I."/>
            <person name="Melin P."/>
            <person name="Meyer V."/>
            <person name="Mielnichuk N."/>
            <person name="Miskei M."/>
            <person name="Molnar A.P."/>
            <person name="Mule G."/>
            <person name="Ngan C.Y."/>
            <person name="Orejas M."/>
            <person name="Orosz E."/>
            <person name="Ouedraogo J.P."/>
            <person name="Overkamp K.M."/>
            <person name="Park H.-S."/>
            <person name="Perrone G."/>
            <person name="Piumi F."/>
            <person name="Punt P.J."/>
            <person name="Ram A.F."/>
            <person name="Ramon A."/>
            <person name="Rauscher S."/>
            <person name="Record E."/>
            <person name="Riano-Pachon D.M."/>
            <person name="Robert V."/>
            <person name="Roehrig J."/>
            <person name="Ruller R."/>
            <person name="Salamov A."/>
            <person name="Salih N.S."/>
            <person name="Samson R.A."/>
            <person name="Sandor E."/>
            <person name="Sanguinetti M."/>
            <person name="Schuetze T."/>
            <person name="Sepcic K."/>
            <person name="Shelest E."/>
            <person name="Sherlock G."/>
            <person name="Sophianopoulou V."/>
            <person name="Squina F.M."/>
            <person name="Sun H."/>
            <person name="Susca A."/>
            <person name="Todd R.B."/>
            <person name="Tsang A."/>
            <person name="Unkles S.E."/>
            <person name="van de Wiele N."/>
            <person name="van Rossen-Uffink D."/>
            <person name="Oliveira J.V."/>
            <person name="Vesth T.C."/>
            <person name="Visser J."/>
            <person name="Yu J.-H."/>
            <person name="Zhou M."/>
            <person name="Andersen M.R."/>
            <person name="Archer D.B."/>
            <person name="Baker S.E."/>
            <person name="Benoit I."/>
            <person name="Brakhage A.A."/>
            <person name="Braus G.H."/>
            <person name="Fischer R."/>
            <person name="Frisvad J.C."/>
            <person name="Goldman G.H."/>
            <person name="Houbraken J."/>
            <person name="Oakley B."/>
            <person name="Pocsi I."/>
            <person name="Scazzocchio C."/>
            <person name="Seiboth B."/>
            <person name="vanKuyk P.A."/>
            <person name="Wortman J."/>
            <person name="Dyer P.S."/>
            <person name="Grigoriev I.V."/>
        </authorList>
    </citation>
    <scope>NUCLEOTIDE SEQUENCE [LARGE SCALE GENOMIC DNA]</scope>
    <source>
        <strain evidence="8">CBS 593.65</strain>
    </source>
</reference>
<evidence type="ECO:0000256" key="5">
    <source>
        <dbReference type="ARBA" id="ARBA00023033"/>
    </source>
</evidence>
<organism evidence="7 8">
    <name type="scientific">Aspergillus sydowii CBS 593.65</name>
    <dbReference type="NCBI Taxonomy" id="1036612"/>
    <lineage>
        <taxon>Eukaryota</taxon>
        <taxon>Fungi</taxon>
        <taxon>Dikarya</taxon>
        <taxon>Ascomycota</taxon>
        <taxon>Pezizomycotina</taxon>
        <taxon>Eurotiomycetes</taxon>
        <taxon>Eurotiomycetidae</taxon>
        <taxon>Eurotiales</taxon>
        <taxon>Aspergillaceae</taxon>
        <taxon>Aspergillus</taxon>
        <taxon>Aspergillus subgen. Nidulantes</taxon>
    </lineage>
</organism>
<dbReference type="SUPFAM" id="SSF51905">
    <property type="entry name" value="FAD/NAD(P)-binding domain"/>
    <property type="match status" value="1"/>
</dbReference>
<evidence type="ECO:0000313" key="8">
    <source>
        <dbReference type="Proteomes" id="UP000184356"/>
    </source>
</evidence>
<keyword evidence="2" id="KW-0285">Flavoprotein</keyword>
<dbReference type="AlphaFoldDB" id="A0A1L9TT39"/>
<evidence type="ECO:0000256" key="2">
    <source>
        <dbReference type="ARBA" id="ARBA00022630"/>
    </source>
</evidence>
<dbReference type="GeneID" id="63766924"/>
<dbReference type="EMBL" id="KV878583">
    <property type="protein sequence ID" value="OJJ62599.1"/>
    <property type="molecule type" value="Genomic_DNA"/>
</dbReference>
<comment type="cofactor">
    <cofactor evidence="1">
        <name>FAD</name>
        <dbReference type="ChEBI" id="CHEBI:57692"/>
    </cofactor>
</comment>
<evidence type="ECO:0000313" key="7">
    <source>
        <dbReference type="EMBL" id="OJJ62599.1"/>
    </source>
</evidence>